<evidence type="ECO:0000256" key="1">
    <source>
        <dbReference type="ARBA" id="ARBA00000223"/>
    </source>
</evidence>
<organism evidence="4">
    <name type="scientific">Vibrio cyclitrophicus</name>
    <dbReference type="NCBI Taxonomy" id="47951"/>
    <lineage>
        <taxon>Bacteria</taxon>
        <taxon>Pseudomonadati</taxon>
        <taxon>Pseudomonadota</taxon>
        <taxon>Gammaproteobacteria</taxon>
        <taxon>Vibrionales</taxon>
        <taxon>Vibrionaceae</taxon>
        <taxon>Vibrio</taxon>
    </lineage>
</organism>
<protein>
    <submittedName>
        <fullName evidence="4">RbsD/FucU transporter</fullName>
    </submittedName>
</protein>
<dbReference type="PANTHER" id="PTHR31690">
    <property type="entry name" value="FUCOSE MUTAROTASE"/>
    <property type="match status" value="1"/>
</dbReference>
<evidence type="ECO:0000313" key="4">
    <source>
        <dbReference type="EMBL" id="PMP24606.1"/>
    </source>
</evidence>
<gene>
    <name evidence="4" type="ORF">BCS90_25065</name>
</gene>
<comment type="catalytic activity">
    <reaction evidence="1">
        <text>beta-D-ribopyranose = beta-D-ribofuranose</text>
        <dbReference type="Rhea" id="RHEA:25432"/>
        <dbReference type="ChEBI" id="CHEBI:27476"/>
        <dbReference type="ChEBI" id="CHEBI:47002"/>
        <dbReference type="EC" id="5.4.99.62"/>
    </reaction>
</comment>
<name>A0A7Z1MFI3_9VIBR</name>
<dbReference type="Pfam" id="PF05025">
    <property type="entry name" value="RbsD_FucU"/>
    <property type="match status" value="1"/>
</dbReference>
<dbReference type="InterPro" id="IPR007721">
    <property type="entry name" value="RbsD_FucU"/>
</dbReference>
<dbReference type="EMBL" id="MDBS01000065">
    <property type="protein sequence ID" value="PMP24606.1"/>
    <property type="molecule type" value="Genomic_DNA"/>
</dbReference>
<dbReference type="GO" id="GO:0062193">
    <property type="term" value="F:D-ribose pyranase activity"/>
    <property type="evidence" value="ECO:0007669"/>
    <property type="project" value="UniProtKB-EC"/>
</dbReference>
<dbReference type="InterPro" id="IPR050443">
    <property type="entry name" value="RbsD/FucU_mutarotase"/>
</dbReference>
<dbReference type="RefSeq" id="WP_154724085.1">
    <property type="nucleotide sequence ID" value="NZ_CP170589.1"/>
</dbReference>
<dbReference type="PANTHER" id="PTHR31690:SF4">
    <property type="entry name" value="FUCOSE MUTAROTASE"/>
    <property type="match status" value="1"/>
</dbReference>
<dbReference type="InterPro" id="IPR023750">
    <property type="entry name" value="RbsD-like_sf"/>
</dbReference>
<reference evidence="4" key="1">
    <citation type="submission" date="2016-07" db="EMBL/GenBank/DDBJ databases">
        <authorList>
            <person name="Kauffman K."/>
            <person name="Arevalo P."/>
            <person name="Polz M.F."/>
        </authorList>
    </citation>
    <scope>NUCLEOTIDE SEQUENCE</scope>
    <source>
        <strain evidence="4">10N.222.46.E12</strain>
    </source>
</reference>
<dbReference type="SUPFAM" id="SSF102546">
    <property type="entry name" value="RbsD-like"/>
    <property type="match status" value="1"/>
</dbReference>
<accession>A0A7Z1MFI3</accession>
<sequence>MIKSKIIHPELLGILAKCGHKTQILIADANYSFVTNSSDSTEIIYLNFAKDMLPATAVLSGIVELINVESTAMMAWPQDFDNTIQSEYLNILEDGVEMNLLERADFYSAVKSDDTLLVVATGETRRFANLLLTVGPVIS</sequence>
<dbReference type="GO" id="GO:0036373">
    <property type="term" value="F:L-fucose mutarotase activity"/>
    <property type="evidence" value="ECO:0007669"/>
    <property type="project" value="UniProtKB-EC"/>
</dbReference>
<comment type="catalytic activity">
    <reaction evidence="3">
        <text>alpha-L-fucose = beta-L-fucose</text>
        <dbReference type="Rhea" id="RHEA:25580"/>
        <dbReference type="ChEBI" id="CHEBI:42548"/>
        <dbReference type="ChEBI" id="CHEBI:42589"/>
        <dbReference type="EC" id="5.1.3.29"/>
    </reaction>
</comment>
<dbReference type="GO" id="GO:0042806">
    <property type="term" value="F:fucose binding"/>
    <property type="evidence" value="ECO:0007669"/>
    <property type="project" value="TreeGrafter"/>
</dbReference>
<dbReference type="AlphaFoldDB" id="A0A7Z1MFI3"/>
<reference evidence="4" key="2">
    <citation type="journal article" date="2018" name="Nature">
        <title>A major lineage of non-tailed dsDNA viruses as unrecognized killers of marine bacteria.</title>
        <authorList>
            <person name="Kauffman K.M."/>
            <person name="Hussain F.A."/>
            <person name="Yang J."/>
            <person name="Arevalo P."/>
            <person name="Brown J.M."/>
            <person name="Chang W.K."/>
            <person name="VanInsberghe D."/>
            <person name="Elsherbini J."/>
            <person name="Sharma R.S."/>
            <person name="Cutler M.B."/>
            <person name="Kelly L."/>
            <person name="Polz M.F."/>
        </authorList>
    </citation>
    <scope>NUCLEOTIDE SEQUENCE</scope>
    <source>
        <strain evidence="4">10N.222.46.E12</strain>
    </source>
</reference>
<evidence type="ECO:0000256" key="2">
    <source>
        <dbReference type="ARBA" id="ARBA00023235"/>
    </source>
</evidence>
<keyword evidence="2" id="KW-0413">Isomerase</keyword>
<proteinExistence type="predicted"/>
<dbReference type="Gene3D" id="3.40.1650.10">
    <property type="entry name" value="RbsD-like domain"/>
    <property type="match status" value="1"/>
</dbReference>
<dbReference type="GO" id="GO:0006004">
    <property type="term" value="P:fucose metabolic process"/>
    <property type="evidence" value="ECO:0007669"/>
    <property type="project" value="TreeGrafter"/>
</dbReference>
<comment type="caution">
    <text evidence="4">The sequence shown here is derived from an EMBL/GenBank/DDBJ whole genome shotgun (WGS) entry which is preliminary data.</text>
</comment>
<evidence type="ECO:0000256" key="3">
    <source>
        <dbReference type="ARBA" id="ARBA00036324"/>
    </source>
</evidence>